<dbReference type="InterPro" id="IPR030831">
    <property type="entry name" value="Fuse-rel_SoxYZ"/>
</dbReference>
<feature type="domain" description="Ig-like SoxY" evidence="2">
    <location>
        <begin position="38"/>
        <end position="145"/>
    </location>
</feature>
<dbReference type="InterPro" id="IPR014756">
    <property type="entry name" value="Ig_E-set"/>
</dbReference>
<dbReference type="InterPro" id="IPR013783">
    <property type="entry name" value="Ig-like_fold"/>
</dbReference>
<sequence>MEKIQFFNKFLQFSIISILSVLNVFADANPDIWPYLKAQAFKDRAIEENQSFLKIDGPKRASSGAQVPVTVSVSQNDHKIEKIYMYIDANPGQHAATYFLTEHSQVVNISTRIRMETDSFVRVIAENDQGELFMDVIPIRASGGCSGYMDVHDPELTKDLGKIILKAENDFVTTRIKHPNFTGLQKDLDSGGYIPEWIVKTIEFNHNGEKILAVENEISISQDPFLKFSVPNKIEGDIEIVAIDTKENKFKSEVKTN</sequence>
<name>A0A0H4IWQ7_9PROT</name>
<evidence type="ECO:0000313" key="3">
    <source>
        <dbReference type="EMBL" id="AKO65396.1"/>
    </source>
</evidence>
<dbReference type="EMBL" id="CP011002">
    <property type="protein sequence ID" value="AKO65396.1"/>
    <property type="molecule type" value="Genomic_DNA"/>
</dbReference>
<protein>
    <submittedName>
        <fullName evidence="3">Sulfur oxidation protein SoxZ</fullName>
    </submittedName>
</protein>
<dbReference type="InterPro" id="IPR014880">
    <property type="entry name" value="SoxZ_dom"/>
</dbReference>
<feature type="domain" description="Sulphur oxidation protein SoxZ" evidence="1">
    <location>
        <begin position="172"/>
        <end position="254"/>
    </location>
</feature>
<gene>
    <name evidence="3" type="ORF">VI33_01090</name>
</gene>
<accession>A0A0H4IWQ7</accession>
<evidence type="ECO:0000313" key="4">
    <source>
        <dbReference type="Proteomes" id="UP000066549"/>
    </source>
</evidence>
<dbReference type="Gene3D" id="2.60.40.2470">
    <property type="entry name" value="SoxY domain"/>
    <property type="match status" value="1"/>
</dbReference>
<dbReference type="AlphaFoldDB" id="A0A0H4IWQ7"/>
<dbReference type="InterPro" id="IPR038162">
    <property type="entry name" value="SoxY_sf"/>
</dbReference>
<dbReference type="NCBIfam" id="TIGR04557">
    <property type="entry name" value="fuse_rel_SoxYZ"/>
    <property type="match status" value="1"/>
</dbReference>
<organism evidence="3 4">
    <name type="scientific">Methylophilales bacterium MBRS-H7</name>
    <dbReference type="NCBI Taxonomy" id="1623450"/>
    <lineage>
        <taxon>Bacteria</taxon>
        <taxon>Pseudomonadati</taxon>
        <taxon>Pseudomonadota</taxon>
        <taxon>Betaproteobacteria</taxon>
        <taxon>Nitrosomonadales</taxon>
        <taxon>OM43 clade</taxon>
    </lineage>
</organism>
<evidence type="ECO:0000259" key="1">
    <source>
        <dbReference type="Pfam" id="PF08770"/>
    </source>
</evidence>
<keyword evidence="4" id="KW-1185">Reference proteome</keyword>
<dbReference type="Pfam" id="PF08770">
    <property type="entry name" value="SoxZ"/>
    <property type="match status" value="1"/>
</dbReference>
<evidence type="ECO:0000259" key="2">
    <source>
        <dbReference type="Pfam" id="PF13501"/>
    </source>
</evidence>
<dbReference type="Gene3D" id="2.60.40.10">
    <property type="entry name" value="Immunoglobulins"/>
    <property type="match status" value="1"/>
</dbReference>
<dbReference type="OrthoDB" id="8538315at2"/>
<reference evidence="3 4" key="1">
    <citation type="submission" date="2015-03" db="EMBL/GenBank/DDBJ databases">
        <title>Comparative analysis of the OM43 clade including a novel species from Red Sea uncovers genomic and metabolic diversity among marine methylotrophs.</title>
        <authorList>
            <person name="Jimenez-Infante F."/>
            <person name="Ngugi D.K."/>
            <person name="Vinu M."/>
            <person name="Alam I."/>
            <person name="Kamau A."/>
            <person name="Blom J."/>
            <person name="Bajic V.B."/>
            <person name="Stingl U."/>
        </authorList>
    </citation>
    <scope>NUCLEOTIDE SEQUENCE [LARGE SCALE GENOMIC DNA]</scope>
    <source>
        <strain evidence="3 4">MBRSH7</strain>
    </source>
</reference>
<proteinExistence type="predicted"/>
<dbReference type="Proteomes" id="UP000066549">
    <property type="component" value="Chromosome"/>
</dbReference>
<dbReference type="PATRIC" id="fig|1623450.3.peg.222"/>
<dbReference type="InterPro" id="IPR032711">
    <property type="entry name" value="SoxY"/>
</dbReference>
<dbReference type="Pfam" id="PF13501">
    <property type="entry name" value="SoxY"/>
    <property type="match status" value="1"/>
</dbReference>
<dbReference type="SUPFAM" id="SSF81296">
    <property type="entry name" value="E set domains"/>
    <property type="match status" value="1"/>
</dbReference>